<evidence type="ECO:0000313" key="5">
    <source>
        <dbReference type="EMBL" id="CAB4221479.1"/>
    </source>
</evidence>
<dbReference type="EMBL" id="LR796758">
    <property type="protein sequence ID" value="CAB4163868.1"/>
    <property type="molecule type" value="Genomic_DNA"/>
</dbReference>
<dbReference type="GO" id="GO:0016226">
    <property type="term" value="P:iron-sulfur cluster assembly"/>
    <property type="evidence" value="ECO:0007669"/>
    <property type="project" value="InterPro"/>
</dbReference>
<evidence type="ECO:0000313" key="3">
    <source>
        <dbReference type="EMBL" id="CAB4165154.1"/>
    </source>
</evidence>
<reference evidence="3" key="1">
    <citation type="submission" date="2020-04" db="EMBL/GenBank/DDBJ databases">
        <authorList>
            <person name="Chiriac C."/>
            <person name="Salcher M."/>
            <person name="Ghai R."/>
            <person name="Kavagutti S V."/>
        </authorList>
    </citation>
    <scope>NUCLEOTIDE SEQUENCE</scope>
</reference>
<dbReference type="PROSITE" id="PS01152">
    <property type="entry name" value="HESB"/>
    <property type="match status" value="1"/>
</dbReference>
<dbReference type="InterPro" id="IPR016092">
    <property type="entry name" value="ATAP"/>
</dbReference>
<dbReference type="EMBL" id="LR797502">
    <property type="protein sequence ID" value="CAB4221479.1"/>
    <property type="molecule type" value="Genomic_DNA"/>
</dbReference>
<dbReference type="SUPFAM" id="SSF89360">
    <property type="entry name" value="HesB-like domain"/>
    <property type="match status" value="1"/>
</dbReference>
<dbReference type="Pfam" id="PF01521">
    <property type="entry name" value="Fe-S_biosyn"/>
    <property type="match status" value="1"/>
</dbReference>
<evidence type="ECO:0000313" key="2">
    <source>
        <dbReference type="EMBL" id="CAB4163868.1"/>
    </source>
</evidence>
<evidence type="ECO:0000259" key="1">
    <source>
        <dbReference type="Pfam" id="PF01521"/>
    </source>
</evidence>
<dbReference type="NCBIfam" id="TIGR00049">
    <property type="entry name" value="iron-sulfur cluster assembly accessory protein"/>
    <property type="match status" value="1"/>
</dbReference>
<dbReference type="EMBL" id="LR796776">
    <property type="protein sequence ID" value="CAB4165154.1"/>
    <property type="molecule type" value="Genomic_DNA"/>
</dbReference>
<gene>
    <name evidence="4" type="ORF">UFOVP1146_224</name>
    <name evidence="5" type="ORF">UFOVP1638_341</name>
    <name evidence="2" type="ORF">UFOVP812_137</name>
    <name evidence="3" type="ORF">UFOVP818_6</name>
</gene>
<sequence>MTLDPSAITKIQEILAEENNPAIKLRVFVQGGGCSGMSYGFTLDEQQADDDFDIIYDNVKVLVDATSWEYLHNAAIRYEDSAMGSSFVIDNPQAVSTCGCGSSFSPG</sequence>
<dbReference type="PANTHER" id="PTHR43011">
    <property type="entry name" value="IRON-SULFUR CLUSTER ASSEMBLY 2 HOMOLOG, MITOCHONDRIAL"/>
    <property type="match status" value="1"/>
</dbReference>
<dbReference type="Gene3D" id="2.60.300.12">
    <property type="entry name" value="HesB-like domain"/>
    <property type="match status" value="1"/>
</dbReference>
<dbReference type="InterPro" id="IPR000361">
    <property type="entry name" value="ATAP_core_dom"/>
</dbReference>
<dbReference type="InterPro" id="IPR035903">
    <property type="entry name" value="HesB-like_dom_sf"/>
</dbReference>
<dbReference type="EMBL" id="LR797099">
    <property type="protein sequence ID" value="CAB4186878.1"/>
    <property type="molecule type" value="Genomic_DNA"/>
</dbReference>
<dbReference type="GO" id="GO:0051539">
    <property type="term" value="F:4 iron, 4 sulfur cluster binding"/>
    <property type="evidence" value="ECO:0007669"/>
    <property type="project" value="TreeGrafter"/>
</dbReference>
<dbReference type="GO" id="GO:0051537">
    <property type="term" value="F:2 iron, 2 sulfur cluster binding"/>
    <property type="evidence" value="ECO:0007669"/>
    <property type="project" value="TreeGrafter"/>
</dbReference>
<protein>
    <submittedName>
        <fullName evidence="3">SufA Fe-S cluster assembly scaffold protein</fullName>
    </submittedName>
</protein>
<organism evidence="3">
    <name type="scientific">uncultured Caudovirales phage</name>
    <dbReference type="NCBI Taxonomy" id="2100421"/>
    <lineage>
        <taxon>Viruses</taxon>
        <taxon>Duplodnaviria</taxon>
        <taxon>Heunggongvirae</taxon>
        <taxon>Uroviricota</taxon>
        <taxon>Caudoviricetes</taxon>
        <taxon>Peduoviridae</taxon>
        <taxon>Maltschvirus</taxon>
        <taxon>Maltschvirus maltsch</taxon>
    </lineage>
</organism>
<dbReference type="GO" id="GO:0005506">
    <property type="term" value="F:iron ion binding"/>
    <property type="evidence" value="ECO:0007669"/>
    <property type="project" value="TreeGrafter"/>
</dbReference>
<dbReference type="NCBIfam" id="NF010147">
    <property type="entry name" value="PRK13623.1"/>
    <property type="match status" value="1"/>
</dbReference>
<feature type="domain" description="Core" evidence="1">
    <location>
        <begin position="1"/>
        <end position="101"/>
    </location>
</feature>
<dbReference type="InterPro" id="IPR017870">
    <property type="entry name" value="FeS_cluster_insertion_CS"/>
</dbReference>
<dbReference type="PANTHER" id="PTHR43011:SF1">
    <property type="entry name" value="IRON-SULFUR CLUSTER ASSEMBLY 2 HOMOLOG, MITOCHONDRIAL"/>
    <property type="match status" value="1"/>
</dbReference>
<evidence type="ECO:0000313" key="4">
    <source>
        <dbReference type="EMBL" id="CAB4186878.1"/>
    </source>
</evidence>
<name>A0A6J5PC63_9CAUD</name>
<accession>A0A6J5PC63</accession>
<proteinExistence type="predicted"/>